<feature type="transmembrane region" description="Helical" evidence="7">
    <location>
        <begin position="161"/>
        <end position="185"/>
    </location>
</feature>
<keyword evidence="4 7" id="KW-1133">Transmembrane helix</keyword>
<sequence>MIQDFVSSIETAINNFSQQAYNSLAADLASALWAIAALIFVAMLINGVLQIREIGFGGYVGWIIRATIIIVMASSWSYFQPVYNGIQSLPDSIAGALTGTTNVWQALDDIADQCFTMGQTAIENATWGLSITGAVLWVVGAIIVAFGTGIALIAKGGMAVLLGLAPIFIATLLSSATANIFAAWAKTTVGLVMVIVVLTGIVSLIQTLFVAELSTVEDVNNMTASGRFLAVCIISIVMLTQIPSVAGGISGAIVSASSGLAVASGMAAAARNVMGTTVDAGRSTVAGGKTAAAMASAARDGTGVRDSASRAMQARRDIAHRSRNQDSAARQSYAADRYRQSIQAARANPKKSS</sequence>
<feature type="compositionally biased region" description="Basic and acidic residues" evidence="6">
    <location>
        <begin position="314"/>
        <end position="324"/>
    </location>
</feature>
<comment type="similarity">
    <text evidence="2">Belongs to the TrbL/VirB6 family.</text>
</comment>
<dbReference type="GO" id="GO:0016020">
    <property type="term" value="C:membrane"/>
    <property type="evidence" value="ECO:0007669"/>
    <property type="project" value="UniProtKB-SubCell"/>
</dbReference>
<comment type="subcellular location">
    <subcellularLocation>
        <location evidence="1">Membrane</location>
        <topology evidence="1">Multi-pass membrane protein</topology>
    </subcellularLocation>
</comment>
<dbReference type="EMBL" id="FXTE01000011">
    <property type="protein sequence ID" value="SMO83668.1"/>
    <property type="molecule type" value="Genomic_DNA"/>
</dbReference>
<dbReference type="Pfam" id="PF04610">
    <property type="entry name" value="TrbL"/>
    <property type="match status" value="1"/>
</dbReference>
<keyword evidence="9" id="KW-1185">Reference proteome</keyword>
<organism evidence="8 9">
    <name type="scientific">Ruegeria faecimaris</name>
    <dbReference type="NCBI Taxonomy" id="686389"/>
    <lineage>
        <taxon>Bacteria</taxon>
        <taxon>Pseudomonadati</taxon>
        <taxon>Pseudomonadota</taxon>
        <taxon>Alphaproteobacteria</taxon>
        <taxon>Rhodobacterales</taxon>
        <taxon>Roseobacteraceae</taxon>
        <taxon>Ruegeria</taxon>
    </lineage>
</organism>
<feature type="transmembrane region" description="Helical" evidence="7">
    <location>
        <begin position="191"/>
        <end position="216"/>
    </location>
</feature>
<gene>
    <name evidence="8" type="ORF">SAMN06265380_11174</name>
</gene>
<accession>A0A521EIC5</accession>
<evidence type="ECO:0000256" key="5">
    <source>
        <dbReference type="ARBA" id="ARBA00023136"/>
    </source>
</evidence>
<dbReference type="Proteomes" id="UP000319555">
    <property type="component" value="Unassembled WGS sequence"/>
</dbReference>
<keyword evidence="3 7" id="KW-0812">Transmembrane</keyword>
<evidence type="ECO:0000256" key="4">
    <source>
        <dbReference type="ARBA" id="ARBA00022989"/>
    </source>
</evidence>
<feature type="transmembrane region" description="Helical" evidence="7">
    <location>
        <begin position="228"/>
        <end position="246"/>
    </location>
</feature>
<proteinExistence type="inferred from homology"/>
<feature type="transmembrane region" description="Helical" evidence="7">
    <location>
        <begin position="252"/>
        <end position="270"/>
    </location>
</feature>
<evidence type="ECO:0000256" key="6">
    <source>
        <dbReference type="SAM" id="MobiDB-lite"/>
    </source>
</evidence>
<feature type="transmembrane region" description="Helical" evidence="7">
    <location>
        <begin position="56"/>
        <end position="79"/>
    </location>
</feature>
<evidence type="ECO:0000256" key="2">
    <source>
        <dbReference type="ARBA" id="ARBA00007802"/>
    </source>
</evidence>
<evidence type="ECO:0000256" key="7">
    <source>
        <dbReference type="SAM" id="Phobius"/>
    </source>
</evidence>
<evidence type="ECO:0000313" key="8">
    <source>
        <dbReference type="EMBL" id="SMO83668.1"/>
    </source>
</evidence>
<feature type="transmembrane region" description="Helical" evidence="7">
    <location>
        <begin position="134"/>
        <end position="154"/>
    </location>
</feature>
<dbReference type="GO" id="GO:0030255">
    <property type="term" value="P:protein secretion by the type IV secretion system"/>
    <property type="evidence" value="ECO:0007669"/>
    <property type="project" value="InterPro"/>
</dbReference>
<dbReference type="InterPro" id="IPR007688">
    <property type="entry name" value="Conjugal_tfr_TrbL/VirB6"/>
</dbReference>
<evidence type="ECO:0000313" key="9">
    <source>
        <dbReference type="Proteomes" id="UP000319555"/>
    </source>
</evidence>
<reference evidence="8 9" key="1">
    <citation type="submission" date="2017-05" db="EMBL/GenBank/DDBJ databases">
        <authorList>
            <person name="Varghese N."/>
            <person name="Submissions S."/>
        </authorList>
    </citation>
    <scope>NUCLEOTIDE SEQUENCE [LARGE SCALE GENOMIC DNA]</scope>
    <source>
        <strain evidence="8 9">DSM 28009</strain>
    </source>
</reference>
<keyword evidence="5 7" id="KW-0472">Membrane</keyword>
<dbReference type="AlphaFoldDB" id="A0A521EIC5"/>
<evidence type="ECO:0000256" key="3">
    <source>
        <dbReference type="ARBA" id="ARBA00022692"/>
    </source>
</evidence>
<name>A0A521EIC5_9RHOB</name>
<protein>
    <submittedName>
        <fullName evidence="8">TrbL/VirB6 plasmid conjugal transfer protein</fullName>
    </submittedName>
</protein>
<evidence type="ECO:0000256" key="1">
    <source>
        <dbReference type="ARBA" id="ARBA00004141"/>
    </source>
</evidence>
<feature type="transmembrane region" description="Helical" evidence="7">
    <location>
        <begin position="31"/>
        <end position="49"/>
    </location>
</feature>
<feature type="region of interest" description="Disordered" evidence="6">
    <location>
        <begin position="302"/>
        <end position="335"/>
    </location>
</feature>